<evidence type="ECO:0000313" key="1">
    <source>
        <dbReference type="EMBL" id="CRI34542.1"/>
    </source>
</evidence>
<dbReference type="Proteomes" id="UP000046090">
    <property type="component" value="Unassembled WGS sequence"/>
</dbReference>
<reference evidence="2" key="1">
    <citation type="submission" date="2014-12" db="EMBL/GenBank/DDBJ databases">
        <authorList>
            <person name="Smet A."/>
        </authorList>
    </citation>
    <scope>NUCLEOTIDE SEQUENCE [LARGE SCALE GENOMIC DNA]</scope>
</reference>
<gene>
    <name evidence="1" type="ORF">HHE01_03430</name>
</gene>
<keyword evidence="2" id="KW-1185">Reference proteome</keyword>
<evidence type="ECO:0000313" key="2">
    <source>
        <dbReference type="Proteomes" id="UP000046090"/>
    </source>
</evidence>
<organism evidence="1 2">
    <name type="scientific">Helicobacter heilmannii</name>
    <dbReference type="NCBI Taxonomy" id="35817"/>
    <lineage>
        <taxon>Bacteria</taxon>
        <taxon>Pseudomonadati</taxon>
        <taxon>Campylobacterota</taxon>
        <taxon>Epsilonproteobacteria</taxon>
        <taxon>Campylobacterales</taxon>
        <taxon>Helicobacteraceae</taxon>
        <taxon>Helicobacter</taxon>
    </lineage>
</organism>
<sequence length="100" mass="11624">MRQDFKVRWSRDLPKNCAIKQITFSYLDGCYFVSFSVEYHKDITPLKTLKPTDKAIGIDLNIHDIALSDVTLIPTHSKIFNLTKYDLAFKRLQKNKVVGF</sequence>
<dbReference type="EMBL" id="CDMK01000002">
    <property type="protein sequence ID" value="CRI34542.1"/>
    <property type="molecule type" value="Genomic_DNA"/>
</dbReference>
<accession>A0A0K2XRK4</accession>
<name>A0A0K2XRK4_HELHE</name>
<protein>
    <submittedName>
        <fullName evidence="1">Uncharacterized protein</fullName>
    </submittedName>
</protein>
<proteinExistence type="predicted"/>
<dbReference type="AlphaFoldDB" id="A0A0K2XRK4"/>